<accession>A0A5E8H4X3</accession>
<dbReference type="RefSeq" id="WP_008194887.1">
    <property type="nucleotide sequence ID" value="NZ_CM011002.1"/>
</dbReference>
<gene>
    <name evidence="2" type="ORF">SADFL11_3631</name>
</gene>
<sequence>MSLEIDTVFRRRAHNRSLFLTAIRTLAASVQLYLRRRSSERALARLSNQELDDIGLVRTNRGYRELHHDRLGASYWND</sequence>
<evidence type="ECO:0000259" key="1">
    <source>
        <dbReference type="Pfam" id="PF06568"/>
    </source>
</evidence>
<reference evidence="2 3" key="2">
    <citation type="submission" date="2013-04" db="EMBL/GenBank/DDBJ databases">
        <authorList>
            <person name="Fiebig A."/>
            <person name="Pradella S."/>
            <person name="Wagner-Doebler I."/>
        </authorList>
    </citation>
    <scope>NUCLEOTIDE SEQUENCE [LARGE SCALE GENOMIC DNA]</scope>
    <source>
        <strain evidence="3">DSM 17067 / NCIMB 14079 / DFL-11</strain>
    </source>
</reference>
<evidence type="ECO:0000313" key="3">
    <source>
        <dbReference type="Proteomes" id="UP000004703"/>
    </source>
</evidence>
<comment type="caution">
    <text evidence="2">The sequence shown here is derived from an EMBL/GenBank/DDBJ whole genome shotgun (WGS) entry which is preliminary data.</text>
</comment>
<name>A0A5E8H4X3_ROSAD</name>
<organism evidence="2 3">
    <name type="scientific">Roseibium alexandrii (strain DSM 17067 / NCIMB 14079 / DFL-11)</name>
    <name type="common">Labrenzia alexandrii</name>
    <dbReference type="NCBI Taxonomy" id="244592"/>
    <lineage>
        <taxon>Bacteria</taxon>
        <taxon>Pseudomonadati</taxon>
        <taxon>Pseudomonadota</taxon>
        <taxon>Alphaproteobacteria</taxon>
        <taxon>Hyphomicrobiales</taxon>
        <taxon>Stappiaceae</taxon>
        <taxon>Roseibium</taxon>
    </lineage>
</organism>
<proteinExistence type="predicted"/>
<dbReference type="Proteomes" id="UP000004703">
    <property type="component" value="Chromosome"/>
</dbReference>
<evidence type="ECO:0000313" key="2">
    <source>
        <dbReference type="EMBL" id="EEE46342.1"/>
    </source>
</evidence>
<dbReference type="AlphaFoldDB" id="A0A5E8H4X3"/>
<dbReference type="InterPro" id="IPR009506">
    <property type="entry name" value="YjiS-like"/>
</dbReference>
<dbReference type="Pfam" id="PF06568">
    <property type="entry name" value="YjiS-like"/>
    <property type="match status" value="1"/>
</dbReference>
<feature type="domain" description="YjiS-like" evidence="1">
    <location>
        <begin position="26"/>
        <end position="58"/>
    </location>
</feature>
<dbReference type="EMBL" id="ACCU02000004">
    <property type="protein sequence ID" value="EEE46342.1"/>
    <property type="molecule type" value="Genomic_DNA"/>
</dbReference>
<reference evidence="2 3" key="1">
    <citation type="submission" date="2008-01" db="EMBL/GenBank/DDBJ databases">
        <authorList>
            <person name="Wagner-Dobler I."/>
            <person name="Ferriera S."/>
            <person name="Johnson J."/>
            <person name="Kravitz S."/>
            <person name="Beeson K."/>
            <person name="Sutton G."/>
            <person name="Rogers Y.-H."/>
            <person name="Friedman R."/>
            <person name="Frazier M."/>
            <person name="Venter J.C."/>
        </authorList>
    </citation>
    <scope>NUCLEOTIDE SEQUENCE [LARGE SCALE GENOMIC DNA]</scope>
    <source>
        <strain evidence="3">DSM 17067 / NCIMB 14079 / DFL-11</strain>
    </source>
</reference>
<protein>
    <recommendedName>
        <fullName evidence="1">YjiS-like domain-containing protein</fullName>
    </recommendedName>
</protein>